<dbReference type="AlphaFoldDB" id="A0A7S2JWB1"/>
<reference evidence="3" key="1">
    <citation type="submission" date="2021-01" db="EMBL/GenBank/DDBJ databases">
        <authorList>
            <person name="Corre E."/>
            <person name="Pelletier E."/>
            <person name="Niang G."/>
            <person name="Scheremetjew M."/>
            <person name="Finn R."/>
            <person name="Kale V."/>
            <person name="Holt S."/>
            <person name="Cochrane G."/>
            <person name="Meng A."/>
            <person name="Brown T."/>
            <person name="Cohen L."/>
        </authorList>
    </citation>
    <scope>NUCLEOTIDE SEQUENCE</scope>
    <source>
        <strain evidence="3">B650</strain>
    </source>
</reference>
<keyword evidence="2" id="KW-1133">Transmembrane helix</keyword>
<name>A0A7S2JWB1_9STRA</name>
<sequence length="572" mass="67325">MHYRISAPSPFMNCSSFQSYFLCLVGFRTKTPPANITANTNLRMCVARERKWMHRISKSLQELQEKYDRDIRQQKEQQQLLGEFDYDITTKLKSAKAVLDVVDPLKPWIFPWQQYLAILLRFLRFLRSIITWETSKQSFWITLGSITLSFVCLFIPWKLVCLWTARSVVWVFFSPLMKLVDIYYVRKLEGLSEVERQIRNDQAISRKRDQTKEEVSRRRVKREDAFRLRDFKRAQFGRFLIRIPRFTFARYLDIPKVSSSATPHCEKKSTLSELALKESGKNRTIIQGQSLIDSLASGDMILKTKSVPLTIAPTGVAVREFKYLQTDYLYLGNDSRFKALLKLCLILSVAAVLTYMFVPFLRWSVDSVTSCAVSTWRLICNAKSWLEFFRVLKLQVLHLRNKLVSAIVNKKDFALTQASDFIEEKKLLIAKELQHGLLSEFVATTSESFGTARNYTNRWFDSFFHGVVESVYRPYIDRFLQSIPYWTNHVMAMAREKASISNFLQNVTMINYNAIIRELFLFLEDFQNRFLVMLMECQSFLQEWVHNFSKDFTCVKDQVIQDFVNYVYQFIR</sequence>
<keyword evidence="1" id="KW-0175">Coiled coil</keyword>
<evidence type="ECO:0000313" key="3">
    <source>
        <dbReference type="EMBL" id="CAD9559424.1"/>
    </source>
</evidence>
<feature type="transmembrane region" description="Helical" evidence="2">
    <location>
        <begin position="138"/>
        <end position="157"/>
    </location>
</feature>
<evidence type="ECO:0000256" key="2">
    <source>
        <dbReference type="SAM" id="Phobius"/>
    </source>
</evidence>
<keyword evidence="2" id="KW-0812">Transmembrane</keyword>
<dbReference type="EMBL" id="HBGY01003280">
    <property type="protein sequence ID" value="CAD9559424.1"/>
    <property type="molecule type" value="Transcribed_RNA"/>
</dbReference>
<keyword evidence="2" id="KW-0472">Membrane</keyword>
<evidence type="ECO:0000256" key="1">
    <source>
        <dbReference type="SAM" id="Coils"/>
    </source>
</evidence>
<gene>
    <name evidence="3" type="ORF">LDAN0321_LOCUS2063</name>
</gene>
<feature type="coiled-coil region" evidence="1">
    <location>
        <begin position="53"/>
        <end position="80"/>
    </location>
</feature>
<feature type="transmembrane region" description="Helical" evidence="2">
    <location>
        <begin position="339"/>
        <end position="361"/>
    </location>
</feature>
<accession>A0A7S2JWB1</accession>
<proteinExistence type="predicted"/>
<protein>
    <submittedName>
        <fullName evidence="3">Uncharacterized protein</fullName>
    </submittedName>
</protein>
<organism evidence="3">
    <name type="scientific">Leptocylindrus danicus</name>
    <dbReference type="NCBI Taxonomy" id="163516"/>
    <lineage>
        <taxon>Eukaryota</taxon>
        <taxon>Sar</taxon>
        <taxon>Stramenopiles</taxon>
        <taxon>Ochrophyta</taxon>
        <taxon>Bacillariophyta</taxon>
        <taxon>Coscinodiscophyceae</taxon>
        <taxon>Chaetocerotophycidae</taxon>
        <taxon>Leptocylindrales</taxon>
        <taxon>Leptocylindraceae</taxon>
        <taxon>Leptocylindrus</taxon>
    </lineage>
</organism>